<evidence type="ECO:0008006" key="3">
    <source>
        <dbReference type="Google" id="ProtNLM"/>
    </source>
</evidence>
<dbReference type="RefSeq" id="WP_123151942.1">
    <property type="nucleotide sequence ID" value="NZ_FUIG01000103.1"/>
</dbReference>
<dbReference type="Proteomes" id="UP000245698">
    <property type="component" value="Unassembled WGS sequence"/>
</dbReference>
<protein>
    <recommendedName>
        <fullName evidence="3">Periplasmic heavy metal sensor</fullName>
    </recommendedName>
</protein>
<name>A0A2P9AXB5_9HYPH</name>
<sequence length="155" mass="16630">MSERSIRILLAVSLALNIFVLGAAAGAGYMWRTQGAQRDGAGDQRGLRFAAAGLSPEQRKAFRQTLADARRQSAADIEAGRTGREQVARLIEAQPIDAAAVNETLASVRQADMALRGRLEQAIVSFATGLTPADRARLVDGLRGRSNMLRRAGEK</sequence>
<evidence type="ECO:0000313" key="1">
    <source>
        <dbReference type="EMBL" id="SJM35841.1"/>
    </source>
</evidence>
<dbReference type="EMBL" id="FUIG01000103">
    <property type="protein sequence ID" value="SJM35841.1"/>
    <property type="molecule type" value="Genomic_DNA"/>
</dbReference>
<evidence type="ECO:0000313" key="2">
    <source>
        <dbReference type="Proteomes" id="UP000245698"/>
    </source>
</evidence>
<organism evidence="1 2">
    <name type="scientific">Mesorhizobium delmotii</name>
    <dbReference type="NCBI Taxonomy" id="1631247"/>
    <lineage>
        <taxon>Bacteria</taxon>
        <taxon>Pseudomonadati</taxon>
        <taxon>Pseudomonadota</taxon>
        <taxon>Alphaproteobacteria</taxon>
        <taxon>Hyphomicrobiales</taxon>
        <taxon>Phyllobacteriaceae</taxon>
        <taxon>Mesorhizobium</taxon>
    </lineage>
</organism>
<dbReference type="Gene3D" id="1.20.120.1490">
    <property type="match status" value="1"/>
</dbReference>
<proteinExistence type="predicted"/>
<dbReference type="AlphaFoldDB" id="A0A2P9AXB5"/>
<gene>
    <name evidence="1" type="ORF">BQ8482_90216</name>
</gene>
<dbReference type="InterPro" id="IPR025961">
    <property type="entry name" value="Metal_resist"/>
</dbReference>
<dbReference type="Pfam" id="PF13801">
    <property type="entry name" value="Metal_resist"/>
    <property type="match status" value="1"/>
</dbReference>
<reference evidence="2" key="1">
    <citation type="submission" date="2016-12" db="EMBL/GenBank/DDBJ databases">
        <authorList>
            <person name="Brunel B."/>
        </authorList>
    </citation>
    <scope>NUCLEOTIDE SEQUENCE [LARGE SCALE GENOMIC DNA]</scope>
</reference>
<keyword evidence="2" id="KW-1185">Reference proteome</keyword>
<accession>A0A2P9AXB5</accession>